<comment type="caution">
    <text evidence="11">The sequence shown here is derived from an EMBL/GenBank/DDBJ whole genome shotgun (WGS) entry which is preliminary data.</text>
</comment>
<keyword evidence="4 9" id="KW-0997">Cell inner membrane</keyword>
<evidence type="ECO:0000256" key="9">
    <source>
        <dbReference type="RuleBase" id="RU369079"/>
    </source>
</evidence>
<dbReference type="RefSeq" id="WP_046507080.1">
    <property type="nucleotide sequence ID" value="NZ_LANI01000017.1"/>
</dbReference>
<evidence type="ECO:0000256" key="1">
    <source>
        <dbReference type="ARBA" id="ARBA00004429"/>
    </source>
</evidence>
<dbReference type="InterPro" id="IPR007387">
    <property type="entry name" value="TRAP_DctQ"/>
</dbReference>
<feature type="transmembrane region" description="Helical" evidence="9">
    <location>
        <begin position="92"/>
        <end position="113"/>
    </location>
</feature>
<protein>
    <recommendedName>
        <fullName evidence="9">TRAP transporter small permease protein</fullName>
    </recommendedName>
</protein>
<dbReference type="GO" id="GO:0005886">
    <property type="term" value="C:plasma membrane"/>
    <property type="evidence" value="ECO:0007669"/>
    <property type="project" value="UniProtKB-SubCell"/>
</dbReference>
<evidence type="ECO:0000256" key="4">
    <source>
        <dbReference type="ARBA" id="ARBA00022519"/>
    </source>
</evidence>
<sequence length="181" mass="20129">MDYRNRYPALLRYLSKSIDVFLVSGGVIVLLLIFSNAVLRGAAGFDLAWSLEVTAFLLLWLTFLGCAAATARGAHMRVTEIVENLVPLKLQSLLQILINLVITVILVTVLYNGSNIALHTWAQKTTVLYWPVGLLYASLPVGMLLTLIFHLYNCFIDIQGISKNIDGGISKSDDHSWEDFE</sequence>
<reference evidence="11 12" key="1">
    <citation type="submission" date="2015-03" db="EMBL/GenBank/DDBJ databases">
        <title>Genome sequence of Kiloniella sp. P1-1, isolated from the gut microflora of Pacific white shrimp, Penaeus vannamei.</title>
        <authorList>
            <person name="Shao Z."/>
            <person name="Wang L."/>
            <person name="Li X."/>
        </authorList>
    </citation>
    <scope>NUCLEOTIDE SEQUENCE [LARGE SCALE GENOMIC DNA]</scope>
    <source>
        <strain evidence="11 12">P1-1</strain>
    </source>
</reference>
<keyword evidence="7 9" id="KW-0472">Membrane</keyword>
<dbReference type="EMBL" id="LANI01000017">
    <property type="protein sequence ID" value="KKJ76714.1"/>
    <property type="molecule type" value="Genomic_DNA"/>
</dbReference>
<feature type="domain" description="Tripartite ATP-independent periplasmic transporters DctQ component" evidence="10">
    <location>
        <begin position="30"/>
        <end position="155"/>
    </location>
</feature>
<keyword evidence="12" id="KW-1185">Reference proteome</keyword>
<keyword evidence="5 9" id="KW-0812">Transmembrane</keyword>
<evidence type="ECO:0000256" key="6">
    <source>
        <dbReference type="ARBA" id="ARBA00022989"/>
    </source>
</evidence>
<dbReference type="AlphaFoldDB" id="A0A0M2R8F6"/>
<dbReference type="PANTHER" id="PTHR35011">
    <property type="entry name" value="2,3-DIKETO-L-GULONATE TRAP TRANSPORTER SMALL PERMEASE PROTEIN YIAM"/>
    <property type="match status" value="1"/>
</dbReference>
<organism evidence="11 12">
    <name type="scientific">Kiloniella litopenaei</name>
    <dbReference type="NCBI Taxonomy" id="1549748"/>
    <lineage>
        <taxon>Bacteria</taxon>
        <taxon>Pseudomonadati</taxon>
        <taxon>Pseudomonadota</taxon>
        <taxon>Alphaproteobacteria</taxon>
        <taxon>Rhodospirillales</taxon>
        <taxon>Kiloniellaceae</taxon>
        <taxon>Kiloniella</taxon>
    </lineage>
</organism>
<keyword evidence="3" id="KW-1003">Cell membrane</keyword>
<dbReference type="GO" id="GO:0022857">
    <property type="term" value="F:transmembrane transporter activity"/>
    <property type="evidence" value="ECO:0007669"/>
    <property type="project" value="UniProtKB-UniRule"/>
</dbReference>
<keyword evidence="2 9" id="KW-0813">Transport</keyword>
<evidence type="ECO:0000256" key="3">
    <source>
        <dbReference type="ARBA" id="ARBA00022475"/>
    </source>
</evidence>
<name>A0A0M2R8F6_9PROT</name>
<evidence type="ECO:0000256" key="2">
    <source>
        <dbReference type="ARBA" id="ARBA00022448"/>
    </source>
</evidence>
<evidence type="ECO:0000256" key="7">
    <source>
        <dbReference type="ARBA" id="ARBA00023136"/>
    </source>
</evidence>
<proteinExistence type="inferred from homology"/>
<evidence type="ECO:0000256" key="8">
    <source>
        <dbReference type="ARBA" id="ARBA00038436"/>
    </source>
</evidence>
<dbReference type="GO" id="GO:0015740">
    <property type="term" value="P:C4-dicarboxylate transport"/>
    <property type="evidence" value="ECO:0007669"/>
    <property type="project" value="TreeGrafter"/>
</dbReference>
<dbReference type="Pfam" id="PF04290">
    <property type="entry name" value="DctQ"/>
    <property type="match status" value="1"/>
</dbReference>
<accession>A0A0M2R8F6</accession>
<evidence type="ECO:0000259" key="10">
    <source>
        <dbReference type="Pfam" id="PF04290"/>
    </source>
</evidence>
<evidence type="ECO:0000313" key="11">
    <source>
        <dbReference type="EMBL" id="KKJ76714.1"/>
    </source>
</evidence>
<dbReference type="PANTHER" id="PTHR35011:SF2">
    <property type="entry name" value="2,3-DIKETO-L-GULONATE TRAP TRANSPORTER SMALL PERMEASE PROTEIN YIAM"/>
    <property type="match status" value="1"/>
</dbReference>
<dbReference type="InterPro" id="IPR055348">
    <property type="entry name" value="DctQ"/>
</dbReference>
<dbReference type="Proteomes" id="UP000034491">
    <property type="component" value="Unassembled WGS sequence"/>
</dbReference>
<feature type="transmembrane region" description="Helical" evidence="9">
    <location>
        <begin position="51"/>
        <end position="71"/>
    </location>
</feature>
<dbReference type="PATRIC" id="fig|1549748.8.peg.426"/>
<gene>
    <name evidence="11" type="ORF">WH95_11285</name>
</gene>
<keyword evidence="6 9" id="KW-1133">Transmembrane helix</keyword>
<dbReference type="OrthoDB" id="4964541at2"/>
<feature type="transmembrane region" description="Helical" evidence="9">
    <location>
        <begin position="133"/>
        <end position="155"/>
    </location>
</feature>
<comment type="function">
    <text evidence="9">Part of the tripartite ATP-independent periplasmic (TRAP) transport system.</text>
</comment>
<dbReference type="STRING" id="1549748.WH95_11285"/>
<comment type="subunit">
    <text evidence="9">The complex comprises the extracytoplasmic solute receptor protein and the two transmembrane proteins.</text>
</comment>
<feature type="transmembrane region" description="Helical" evidence="9">
    <location>
        <begin position="20"/>
        <end position="39"/>
    </location>
</feature>
<evidence type="ECO:0000313" key="12">
    <source>
        <dbReference type="Proteomes" id="UP000034491"/>
    </source>
</evidence>
<comment type="subcellular location">
    <subcellularLocation>
        <location evidence="1 9">Cell inner membrane</location>
        <topology evidence="1 9">Multi-pass membrane protein</topology>
    </subcellularLocation>
</comment>
<evidence type="ECO:0000256" key="5">
    <source>
        <dbReference type="ARBA" id="ARBA00022692"/>
    </source>
</evidence>
<comment type="similarity">
    <text evidence="8 9">Belongs to the TRAP transporter small permease family.</text>
</comment>